<dbReference type="WBParaSite" id="SSTP_0000509600.1">
    <property type="protein sequence ID" value="SSTP_0000509600.1"/>
    <property type="gene ID" value="SSTP_0000509600"/>
</dbReference>
<feature type="domain" description="DUF8031" evidence="2">
    <location>
        <begin position="257"/>
        <end position="340"/>
    </location>
</feature>
<reference evidence="3" key="1">
    <citation type="submission" date="2015-08" db="UniProtKB">
        <authorList>
            <consortium name="WormBaseParasite"/>
        </authorList>
    </citation>
    <scope>IDENTIFICATION</scope>
</reference>
<evidence type="ECO:0000256" key="1">
    <source>
        <dbReference type="SAM" id="Coils"/>
    </source>
</evidence>
<protein>
    <submittedName>
        <fullName evidence="3">TPR_REGION domain-containing protein</fullName>
    </submittedName>
</protein>
<proteinExistence type="predicted"/>
<feature type="coiled-coil region" evidence="1">
    <location>
        <begin position="79"/>
        <end position="153"/>
    </location>
</feature>
<accession>A0A0K0E6G5</accession>
<feature type="coiled-coil region" evidence="1">
    <location>
        <begin position="522"/>
        <end position="570"/>
    </location>
</feature>
<dbReference type="Gene3D" id="3.40.50.800">
    <property type="entry name" value="Anticodon-binding domain"/>
    <property type="match status" value="1"/>
</dbReference>
<dbReference type="InterPro" id="IPR036621">
    <property type="entry name" value="Anticodon-bd_dom_sf"/>
</dbReference>
<dbReference type="AlphaFoldDB" id="A0A0K0E6G5"/>
<evidence type="ECO:0000259" key="2">
    <source>
        <dbReference type="Pfam" id="PF26081"/>
    </source>
</evidence>
<feature type="coiled-coil region" evidence="1">
    <location>
        <begin position="338"/>
        <end position="365"/>
    </location>
</feature>
<keyword evidence="1" id="KW-0175">Coiled coil</keyword>
<feature type="coiled-coil region" evidence="1">
    <location>
        <begin position="671"/>
        <end position="705"/>
    </location>
</feature>
<name>A0A0K0E6G5_STRER</name>
<dbReference type="STRING" id="6248.A0A0K0E6G5"/>
<feature type="coiled-coil region" evidence="1">
    <location>
        <begin position="598"/>
        <end position="628"/>
    </location>
</feature>
<sequence>MSELIFSESFSAFSIAFLILFFSSSGSLSVGFLVSTGALASSDNFESSSTSALADVDELSKLSDEASAPVDTKKPKESMNYLAALLKNLRDKLDSLKRIPTDKLPEEEKDKIKQAIENAEKDSEKINSDIENLNKEQKIIDNLLNDKSNLLDKTLLLLVDAKDILRRYNESPQPYEVAVKDLQNIQPIIDNLNKLIDESNDLVKSLDDKQLPSVDIMDSVNYINRKIDHLKELEDKIKDDVKNEGNLINDKEIINENLKDIINRANDILSKETNPEDLNDIQKDISTLQNKLNISIDDSEVPLEVIQHSPDSDVWDLKDRLDEIAFALADQKENARKKMELQKIASDISDKVKEIQDKIKEAEIVESNPNSSTDELKNALDNLENIKSNLLPKLDEEFNKLPITPEVDGLRNKTLEEQAKLVEDLNNAESAINERIYSIDELGDLIASADMKLDSINKKLDETPLSYLDEILKIELEDILPLNSVTDEINDAADRANKKHLPELTNFASKLNEVTQKLGDRKKQAEDVIESQRKAAEELAEAERKAAEELAEAERQAAEAQKQAQDEIEKLVVAPINEENVPLIEEQLSKLPENSPVYEELKKKADDVKDKVEKVKNIKSDLSDIENTMKPAVEIKDEGLPLAEKVKDTEEKLTKLKDARPKLLAITWSGVPEVDEEIKKKQQELDDLIKSLEELKKKADEVKDK</sequence>
<evidence type="ECO:0000313" key="3">
    <source>
        <dbReference type="WBParaSite" id="SSTP_0000509600.1"/>
    </source>
</evidence>
<organism evidence="3">
    <name type="scientific">Strongyloides stercoralis</name>
    <name type="common">Threadworm</name>
    <dbReference type="NCBI Taxonomy" id="6248"/>
    <lineage>
        <taxon>Eukaryota</taxon>
        <taxon>Metazoa</taxon>
        <taxon>Ecdysozoa</taxon>
        <taxon>Nematoda</taxon>
        <taxon>Chromadorea</taxon>
        <taxon>Rhabditida</taxon>
        <taxon>Tylenchina</taxon>
        <taxon>Panagrolaimomorpha</taxon>
        <taxon>Strongyloidoidea</taxon>
        <taxon>Strongyloididae</taxon>
        <taxon>Strongyloides</taxon>
    </lineage>
</organism>
<dbReference type="Pfam" id="PF26081">
    <property type="entry name" value="DUF8031"/>
    <property type="match status" value="1"/>
</dbReference>
<dbReference type="InterPro" id="IPR058344">
    <property type="entry name" value="DUF8031"/>
</dbReference>